<evidence type="ECO:0000313" key="2">
    <source>
        <dbReference type="Proteomes" id="UP000326198"/>
    </source>
</evidence>
<dbReference type="EMBL" id="ML736284">
    <property type="protein sequence ID" value="KAE8374470.1"/>
    <property type="molecule type" value="Genomic_DNA"/>
</dbReference>
<protein>
    <submittedName>
        <fullName evidence="1">Uncharacterized protein</fullName>
    </submittedName>
</protein>
<dbReference type="Proteomes" id="UP000326198">
    <property type="component" value="Unassembled WGS sequence"/>
</dbReference>
<reference evidence="1 2" key="1">
    <citation type="submission" date="2019-04" db="EMBL/GenBank/DDBJ databases">
        <title>Friends and foes A comparative genomics studyof 23 Aspergillus species from section Flavi.</title>
        <authorList>
            <consortium name="DOE Joint Genome Institute"/>
            <person name="Kjaerbolling I."/>
            <person name="Vesth T."/>
            <person name="Frisvad J.C."/>
            <person name="Nybo J.L."/>
            <person name="Theobald S."/>
            <person name="Kildgaard S."/>
            <person name="Isbrandt T."/>
            <person name="Kuo A."/>
            <person name="Sato A."/>
            <person name="Lyhne E.K."/>
            <person name="Kogle M.E."/>
            <person name="Wiebenga A."/>
            <person name="Kun R.S."/>
            <person name="Lubbers R.J."/>
            <person name="Makela M.R."/>
            <person name="Barry K."/>
            <person name="Chovatia M."/>
            <person name="Clum A."/>
            <person name="Daum C."/>
            <person name="Haridas S."/>
            <person name="He G."/>
            <person name="LaButti K."/>
            <person name="Lipzen A."/>
            <person name="Mondo S."/>
            <person name="Riley R."/>
            <person name="Salamov A."/>
            <person name="Simmons B.A."/>
            <person name="Magnuson J.K."/>
            <person name="Henrissat B."/>
            <person name="Mortensen U.H."/>
            <person name="Larsen T.O."/>
            <person name="Devries R.P."/>
            <person name="Grigoriev I.V."/>
            <person name="Machida M."/>
            <person name="Baker S.E."/>
            <person name="Andersen M.R."/>
        </authorList>
    </citation>
    <scope>NUCLEOTIDE SEQUENCE [LARGE SCALE GENOMIC DNA]</scope>
    <source>
        <strain evidence="1 2">IBT 29228</strain>
    </source>
</reference>
<organism evidence="1 2">
    <name type="scientific">Aspergillus bertholletiae</name>
    <dbReference type="NCBI Taxonomy" id="1226010"/>
    <lineage>
        <taxon>Eukaryota</taxon>
        <taxon>Fungi</taxon>
        <taxon>Dikarya</taxon>
        <taxon>Ascomycota</taxon>
        <taxon>Pezizomycotina</taxon>
        <taxon>Eurotiomycetes</taxon>
        <taxon>Eurotiomycetidae</taxon>
        <taxon>Eurotiales</taxon>
        <taxon>Aspergillaceae</taxon>
        <taxon>Aspergillus</taxon>
        <taxon>Aspergillus subgen. Circumdati</taxon>
    </lineage>
</organism>
<proteinExistence type="predicted"/>
<dbReference type="AlphaFoldDB" id="A0A5N7B019"/>
<gene>
    <name evidence="1" type="ORF">BDV26DRAFT_42892</name>
</gene>
<name>A0A5N7B019_9EURO</name>
<evidence type="ECO:0000313" key="1">
    <source>
        <dbReference type="EMBL" id="KAE8374470.1"/>
    </source>
</evidence>
<accession>A0A5N7B019</accession>
<sequence length="153" mass="17206">MSVHSLTNWPQRERTRSKASDNFLLISDTASQVMGSDAPTFLAAYCSIAKQSAHEYSWHHLLRKLIWPMKAPWKETWARVVLMGRANPPAPHSWYLAMLRHDLSSARCTFDHCCNLSSIFQKGIVRVVAMTVLPPGPVFCLGIPFSVAATDCY</sequence>
<keyword evidence="2" id="KW-1185">Reference proteome</keyword>